<dbReference type="HOGENOM" id="CLU_1879618_0_0_1"/>
<dbReference type="KEGG" id="tps:THAPS_10893"/>
<dbReference type="EMBL" id="CP001159">
    <property type="protein sequence ID" value="ACI64292.1"/>
    <property type="molecule type" value="Genomic_DNA"/>
</dbReference>
<dbReference type="InParanoid" id="B5YLT6"/>
<keyword evidence="1" id="KW-0732">Signal</keyword>
<name>B5YLT6_THAPS</name>
<accession>B5YLT6</accession>
<keyword evidence="3" id="KW-1185">Reference proteome</keyword>
<proteinExistence type="predicted"/>
<protein>
    <submittedName>
        <fullName evidence="2">Uncharacterized protein</fullName>
    </submittedName>
</protein>
<feature type="chain" id="PRO_5002841364" evidence="1">
    <location>
        <begin position="24"/>
        <end position="136"/>
    </location>
</feature>
<evidence type="ECO:0000313" key="2">
    <source>
        <dbReference type="EMBL" id="ACI64292.1"/>
    </source>
</evidence>
<evidence type="ECO:0000256" key="1">
    <source>
        <dbReference type="SAM" id="SignalP"/>
    </source>
</evidence>
<reference evidence="2 3" key="1">
    <citation type="journal article" date="2004" name="Science">
        <title>The genome of the diatom Thalassiosira pseudonana: ecology, evolution, and metabolism.</title>
        <authorList>
            <person name="Armbrust E.V."/>
            <person name="Berges J.A."/>
            <person name="Bowler C."/>
            <person name="Green B.R."/>
            <person name="Martinez D."/>
            <person name="Putnam N.H."/>
            <person name="Zhou S."/>
            <person name="Allen A.E."/>
            <person name="Apt K.E."/>
            <person name="Bechner M."/>
            <person name="Brzezinski M.A."/>
            <person name="Chaal B.K."/>
            <person name="Chiovitti A."/>
            <person name="Davis A.K."/>
            <person name="Demarest M.S."/>
            <person name="Detter J.C."/>
            <person name="Glavina T."/>
            <person name="Goodstein D."/>
            <person name="Hadi M.Z."/>
            <person name="Hellsten U."/>
            <person name="Hildebrand M."/>
            <person name="Jenkins B.D."/>
            <person name="Jurka J."/>
            <person name="Kapitonov V.V."/>
            <person name="Kroger N."/>
            <person name="Lau W.W."/>
            <person name="Lane T.W."/>
            <person name="Larimer F.W."/>
            <person name="Lippmeier J.C."/>
            <person name="Lucas S."/>
            <person name="Medina M."/>
            <person name="Montsant A."/>
            <person name="Obornik M."/>
            <person name="Parker M.S."/>
            <person name="Palenik B."/>
            <person name="Pazour G.J."/>
            <person name="Richardson P.M."/>
            <person name="Rynearson T.A."/>
            <person name="Saito M.A."/>
            <person name="Schwartz D.C."/>
            <person name="Thamatrakoln K."/>
            <person name="Valentin K."/>
            <person name="Vardi A."/>
            <person name="Wilkerson F.P."/>
            <person name="Rokhsar D.S."/>
        </authorList>
    </citation>
    <scope>NUCLEOTIDE SEQUENCE [LARGE SCALE GENOMIC DNA]</scope>
    <source>
        <strain evidence="2 3">CCMP1335</strain>
    </source>
</reference>
<gene>
    <name evidence="2" type="ORF">THAPS_10893</name>
</gene>
<feature type="signal peptide" evidence="1">
    <location>
        <begin position="1"/>
        <end position="23"/>
    </location>
</feature>
<dbReference type="PaxDb" id="35128-Thaps10893"/>
<reference evidence="2 3" key="2">
    <citation type="journal article" date="2008" name="Nature">
        <title>The Phaeodactylum genome reveals the evolutionary history of diatom genomes.</title>
        <authorList>
            <person name="Bowler C."/>
            <person name="Allen A.E."/>
            <person name="Badger J.H."/>
            <person name="Grimwood J."/>
            <person name="Jabbari K."/>
            <person name="Kuo A."/>
            <person name="Maheswari U."/>
            <person name="Martens C."/>
            <person name="Maumus F."/>
            <person name="Otillar R.P."/>
            <person name="Rayko E."/>
            <person name="Salamov A."/>
            <person name="Vandepoele K."/>
            <person name="Beszteri B."/>
            <person name="Gruber A."/>
            <person name="Heijde M."/>
            <person name="Katinka M."/>
            <person name="Mock T."/>
            <person name="Valentin K."/>
            <person name="Verret F."/>
            <person name="Berges J.A."/>
            <person name="Brownlee C."/>
            <person name="Cadoret J.P."/>
            <person name="Chiovitti A."/>
            <person name="Choi C.J."/>
            <person name="Coesel S."/>
            <person name="De Martino A."/>
            <person name="Detter J.C."/>
            <person name="Durkin C."/>
            <person name="Falciatore A."/>
            <person name="Fournet J."/>
            <person name="Haruta M."/>
            <person name="Huysman M.J."/>
            <person name="Jenkins B.D."/>
            <person name="Jiroutova K."/>
            <person name="Jorgensen R.E."/>
            <person name="Joubert Y."/>
            <person name="Kaplan A."/>
            <person name="Kroger N."/>
            <person name="Kroth P.G."/>
            <person name="La Roche J."/>
            <person name="Lindquist E."/>
            <person name="Lommer M."/>
            <person name="Martin-Jezequel V."/>
            <person name="Lopez P.J."/>
            <person name="Lucas S."/>
            <person name="Mangogna M."/>
            <person name="McGinnis K."/>
            <person name="Medlin L.K."/>
            <person name="Montsant A."/>
            <person name="Oudot-Le Secq M.P."/>
            <person name="Napoli C."/>
            <person name="Obornik M."/>
            <person name="Parker M.S."/>
            <person name="Petit J.L."/>
            <person name="Porcel B.M."/>
            <person name="Poulsen N."/>
            <person name="Robison M."/>
            <person name="Rychlewski L."/>
            <person name="Rynearson T.A."/>
            <person name="Schmutz J."/>
            <person name="Shapiro H."/>
            <person name="Siaut M."/>
            <person name="Stanley M."/>
            <person name="Sussman M.R."/>
            <person name="Taylor A.R."/>
            <person name="Vardi A."/>
            <person name="von Dassow P."/>
            <person name="Vyverman W."/>
            <person name="Willis A."/>
            <person name="Wyrwicz L.S."/>
            <person name="Rokhsar D.S."/>
            <person name="Weissenbach J."/>
            <person name="Armbrust E.V."/>
            <person name="Green B.R."/>
            <person name="Van de Peer Y."/>
            <person name="Grigoriev I.V."/>
        </authorList>
    </citation>
    <scope>NUCLEOTIDE SEQUENCE [LARGE SCALE GENOMIC DNA]</scope>
    <source>
        <strain evidence="2 3">CCMP1335</strain>
    </source>
</reference>
<dbReference type="RefSeq" id="XP_002295575.1">
    <property type="nucleotide sequence ID" value="XM_002295539.1"/>
</dbReference>
<sequence>MAHMLAFLLTVVPLLFILRHLHAQVKFGGSNSEFSDLMYTIDKCTSTLAAKNSTIKQMQISIEQARKAYHMNHHDCENKLKDAHHRLHTAVDIQKEASRNSILQMQEAMADLSKRHAMEVNELKARIAKQESFVGH</sequence>
<dbReference type="Proteomes" id="UP000001449">
    <property type="component" value="Chromosome 18"/>
</dbReference>
<organism evidence="2 3">
    <name type="scientific">Thalassiosira pseudonana</name>
    <name type="common">Marine diatom</name>
    <name type="synonym">Cyclotella nana</name>
    <dbReference type="NCBI Taxonomy" id="35128"/>
    <lineage>
        <taxon>Eukaryota</taxon>
        <taxon>Sar</taxon>
        <taxon>Stramenopiles</taxon>
        <taxon>Ochrophyta</taxon>
        <taxon>Bacillariophyta</taxon>
        <taxon>Coscinodiscophyceae</taxon>
        <taxon>Thalassiosirophycidae</taxon>
        <taxon>Thalassiosirales</taxon>
        <taxon>Thalassiosiraceae</taxon>
        <taxon>Thalassiosira</taxon>
    </lineage>
</organism>
<evidence type="ECO:0000313" key="3">
    <source>
        <dbReference type="Proteomes" id="UP000001449"/>
    </source>
</evidence>
<dbReference type="AlphaFoldDB" id="B5YLT6"/>
<dbReference type="GeneID" id="7442977"/>